<accession>M5G2C3</accession>
<organism evidence="1 2">
    <name type="scientific">Dacryopinax primogenitus (strain DJM 731)</name>
    <name type="common">Brown rot fungus</name>
    <dbReference type="NCBI Taxonomy" id="1858805"/>
    <lineage>
        <taxon>Eukaryota</taxon>
        <taxon>Fungi</taxon>
        <taxon>Dikarya</taxon>
        <taxon>Basidiomycota</taxon>
        <taxon>Agaricomycotina</taxon>
        <taxon>Dacrymycetes</taxon>
        <taxon>Dacrymycetales</taxon>
        <taxon>Dacrymycetaceae</taxon>
        <taxon>Dacryopinax</taxon>
    </lineage>
</organism>
<reference evidence="1 2" key="1">
    <citation type="journal article" date="2012" name="Science">
        <title>The Paleozoic origin of enzymatic lignin decomposition reconstructed from 31 fungal genomes.</title>
        <authorList>
            <person name="Floudas D."/>
            <person name="Binder M."/>
            <person name="Riley R."/>
            <person name="Barry K."/>
            <person name="Blanchette R.A."/>
            <person name="Henrissat B."/>
            <person name="Martinez A.T."/>
            <person name="Otillar R."/>
            <person name="Spatafora J.W."/>
            <person name="Yadav J.S."/>
            <person name="Aerts A."/>
            <person name="Benoit I."/>
            <person name="Boyd A."/>
            <person name="Carlson A."/>
            <person name="Copeland A."/>
            <person name="Coutinho P.M."/>
            <person name="de Vries R.P."/>
            <person name="Ferreira P."/>
            <person name="Findley K."/>
            <person name="Foster B."/>
            <person name="Gaskell J."/>
            <person name="Glotzer D."/>
            <person name="Gorecki P."/>
            <person name="Heitman J."/>
            <person name="Hesse C."/>
            <person name="Hori C."/>
            <person name="Igarashi K."/>
            <person name="Jurgens J.A."/>
            <person name="Kallen N."/>
            <person name="Kersten P."/>
            <person name="Kohler A."/>
            <person name="Kuees U."/>
            <person name="Kumar T.K.A."/>
            <person name="Kuo A."/>
            <person name="LaButti K."/>
            <person name="Larrondo L.F."/>
            <person name="Lindquist E."/>
            <person name="Ling A."/>
            <person name="Lombard V."/>
            <person name="Lucas S."/>
            <person name="Lundell T."/>
            <person name="Martin R."/>
            <person name="McLaughlin D.J."/>
            <person name="Morgenstern I."/>
            <person name="Morin E."/>
            <person name="Murat C."/>
            <person name="Nagy L.G."/>
            <person name="Nolan M."/>
            <person name="Ohm R.A."/>
            <person name="Patyshakuliyeva A."/>
            <person name="Rokas A."/>
            <person name="Ruiz-Duenas F.J."/>
            <person name="Sabat G."/>
            <person name="Salamov A."/>
            <person name="Samejima M."/>
            <person name="Schmutz J."/>
            <person name="Slot J.C."/>
            <person name="St John F."/>
            <person name="Stenlid J."/>
            <person name="Sun H."/>
            <person name="Sun S."/>
            <person name="Syed K."/>
            <person name="Tsang A."/>
            <person name="Wiebenga A."/>
            <person name="Young D."/>
            <person name="Pisabarro A."/>
            <person name="Eastwood D.C."/>
            <person name="Martin F."/>
            <person name="Cullen D."/>
            <person name="Grigoriev I.V."/>
            <person name="Hibbett D.S."/>
        </authorList>
    </citation>
    <scope>NUCLEOTIDE SEQUENCE [LARGE SCALE GENOMIC DNA]</scope>
    <source>
        <strain evidence="1 2">DJM-731 SS1</strain>
    </source>
</reference>
<evidence type="ECO:0000313" key="2">
    <source>
        <dbReference type="Proteomes" id="UP000030653"/>
    </source>
</evidence>
<dbReference type="HOGENOM" id="CLU_1180180_0_0_1"/>
<dbReference type="GeneID" id="63684302"/>
<name>M5G2C3_DACPD</name>
<dbReference type="EMBL" id="JH795875">
    <property type="protein sequence ID" value="EJT97917.1"/>
    <property type="molecule type" value="Genomic_DNA"/>
</dbReference>
<evidence type="ECO:0000313" key="1">
    <source>
        <dbReference type="EMBL" id="EJT97917.1"/>
    </source>
</evidence>
<sequence>MHAIHEAYTHARPTVIQSDCSALVQGLRSAAADAEQVGVPEADVNAVLTEAAKFGTVEDLPTIGGRGKSRGVLTSLRLLWGKRKLQSLSDRIIILQTTHQMLNEAREWKVFTSRKNLSTPQPWSKFLSGLAIPIRFRRSASTAEVSLETVGTTRDSSKDSKDTSKPCKVFEVDMVCESTKTVVTAVTEGSSSG</sequence>
<dbReference type="AlphaFoldDB" id="M5G2C3"/>
<protein>
    <submittedName>
        <fullName evidence="1">Uncharacterized protein</fullName>
    </submittedName>
</protein>
<dbReference type="Proteomes" id="UP000030653">
    <property type="component" value="Unassembled WGS sequence"/>
</dbReference>
<gene>
    <name evidence="1" type="ORF">DACRYDRAFT_111437</name>
</gene>
<keyword evidence="2" id="KW-1185">Reference proteome</keyword>
<proteinExistence type="predicted"/>
<dbReference type="RefSeq" id="XP_040624815.1">
    <property type="nucleotide sequence ID" value="XM_040769240.1"/>
</dbReference>